<dbReference type="EMBL" id="KU873925">
    <property type="protein sequence ID" value="AND75041.1"/>
    <property type="molecule type" value="Genomic_DNA"/>
</dbReference>
<gene>
    <name evidence="4" type="ORF">pf16_118</name>
</gene>
<dbReference type="OrthoDB" id="7844at10239"/>
<evidence type="ECO:0000256" key="2">
    <source>
        <dbReference type="ARBA" id="ARBA00022842"/>
    </source>
</evidence>
<sequence>MFHLVYITTNLINGKQYIGKHSTKDPNDGYLGSGLYLCSAVEKYGRENFVRTDIFCGLTEHDAYELEAALVTDEVVNSKEFYNLKAGGVYGPNGLESRAKASATLKGRPRPTESIEKQRATMLGKPRTDKARNSISLAKRSLYLFVKPSGEWVWWFDELNRFCEAHSISHDKIRRNLGKGVISAPTRKDASPSVINTTGWSAFKC</sequence>
<name>A0A1S5R3Q4_9CAUD</name>
<feature type="domain" description="GIY-YIG" evidence="3">
    <location>
        <begin position="1"/>
        <end position="84"/>
    </location>
</feature>
<organism evidence="4 5">
    <name type="scientific">Pseudomonas phage pf16</name>
    <dbReference type="NCBI Taxonomy" id="1815630"/>
    <lineage>
        <taxon>Viruses</taxon>
        <taxon>Duplodnaviria</taxon>
        <taxon>Heunggongvirae</taxon>
        <taxon>Uroviricota</taxon>
        <taxon>Caudoviricetes</taxon>
        <taxon>Chakrabartyvirus</taxon>
        <taxon>Chakrabartyvirus pf16</taxon>
    </lineage>
</organism>
<dbReference type="SMART" id="SM00465">
    <property type="entry name" value="GIYc"/>
    <property type="match status" value="1"/>
</dbReference>
<evidence type="ECO:0000313" key="4">
    <source>
        <dbReference type="EMBL" id="AND75041.1"/>
    </source>
</evidence>
<evidence type="ECO:0000313" key="5">
    <source>
        <dbReference type="Proteomes" id="UP000225821"/>
    </source>
</evidence>
<dbReference type="PROSITE" id="PS50164">
    <property type="entry name" value="GIY_YIG"/>
    <property type="match status" value="1"/>
</dbReference>
<evidence type="ECO:0000256" key="1">
    <source>
        <dbReference type="ARBA" id="ARBA00001946"/>
    </source>
</evidence>
<dbReference type="CDD" id="cd10444">
    <property type="entry name" value="GIY-YIG_SegABCDEFG"/>
    <property type="match status" value="1"/>
</dbReference>
<proteinExistence type="predicted"/>
<reference evidence="4 5" key="1">
    <citation type="submission" date="2016-03" db="EMBL/GenBank/DDBJ databases">
        <title>Characterisation of pf16 and phiPMW: Two novel phages infecting Pseudomonas putida PpG1.</title>
        <authorList>
            <person name="Magill D.J."/>
            <person name="Krylov V.N."/>
            <person name="Shaburova O.V."/>
            <person name="Allen C.C.R."/>
            <person name="McGrath J.W."/>
            <person name="Quinn J.P."/>
            <person name="Kulakov L.A."/>
        </authorList>
    </citation>
    <scope>NUCLEOTIDE SEQUENCE [LARGE SCALE GENOMIC DNA]</scope>
</reference>
<comment type="cofactor">
    <cofactor evidence="1">
        <name>Mg(2+)</name>
        <dbReference type="ChEBI" id="CHEBI:18420"/>
    </cofactor>
</comment>
<dbReference type="Proteomes" id="UP000225821">
    <property type="component" value="Segment"/>
</dbReference>
<keyword evidence="2" id="KW-0460">Magnesium</keyword>
<evidence type="ECO:0000259" key="3">
    <source>
        <dbReference type="PROSITE" id="PS50164"/>
    </source>
</evidence>
<dbReference type="InterPro" id="IPR035901">
    <property type="entry name" value="GIY-YIG_endonuc_sf"/>
</dbReference>
<protein>
    <recommendedName>
        <fullName evidence="3">GIY-YIG domain-containing protein</fullName>
    </recommendedName>
</protein>
<accession>A0A1S5R3Q4</accession>
<dbReference type="SUPFAM" id="SSF82771">
    <property type="entry name" value="GIY-YIG endonuclease"/>
    <property type="match status" value="1"/>
</dbReference>
<dbReference type="InterPro" id="IPR000305">
    <property type="entry name" value="GIY-YIG_endonuc"/>
</dbReference>
<keyword evidence="5" id="KW-1185">Reference proteome</keyword>